<evidence type="ECO:0000256" key="1">
    <source>
        <dbReference type="ARBA" id="ARBA00004445"/>
    </source>
</evidence>
<reference evidence="10 11" key="1">
    <citation type="submission" date="2024-09" db="EMBL/GenBank/DDBJ databases">
        <title>Floridaenema gen nov. (Aerosakkonemataceae, Aerosakkonematales ord. nov., Cyanobacteria) from benthic tropical and subtropical fresh waters, with the description of four new species.</title>
        <authorList>
            <person name="Moretto J.A."/>
            <person name="Berthold D.E."/>
            <person name="Lefler F.W."/>
            <person name="Huang I.-S."/>
            <person name="Laughinghouse H. IV."/>
        </authorList>
    </citation>
    <scope>NUCLEOTIDE SEQUENCE [LARGE SCALE GENOMIC DNA]</scope>
    <source>
        <strain evidence="10 11">BLCC-F167</strain>
    </source>
</reference>
<dbReference type="PANTHER" id="PTHR34011:SF6">
    <property type="entry name" value="PHYCOBILIPROTEIN APCE"/>
    <property type="match status" value="1"/>
</dbReference>
<dbReference type="EMBL" id="JBHFNT010000251">
    <property type="protein sequence ID" value="MFB2838496.1"/>
    <property type="molecule type" value="Genomic_DNA"/>
</dbReference>
<dbReference type="RefSeq" id="WP_413280807.1">
    <property type="nucleotide sequence ID" value="NZ_JBHFNT010000251.1"/>
</dbReference>
<evidence type="ECO:0000313" key="10">
    <source>
        <dbReference type="EMBL" id="MFB2838496.1"/>
    </source>
</evidence>
<keyword evidence="4 7" id="KW-0605">Phycobilisome</keyword>
<evidence type="ECO:0000313" key="11">
    <source>
        <dbReference type="Proteomes" id="UP001576780"/>
    </source>
</evidence>
<comment type="similarity">
    <text evidence="7">Belongs to the phycobilisome linker protein family.</text>
</comment>
<dbReference type="Pfam" id="PF01383">
    <property type="entry name" value="CpcD"/>
    <property type="match status" value="1"/>
</dbReference>
<keyword evidence="2" id="KW-0602">Photosynthesis</keyword>
<comment type="caution">
    <text evidence="10">The sequence shown here is derived from an EMBL/GenBank/DDBJ whole genome shotgun (WGS) entry which is preliminary data.</text>
</comment>
<name>A0ABV4WUF4_9CYAN</name>
<keyword evidence="6" id="KW-0472">Membrane</keyword>
<evidence type="ECO:0000256" key="2">
    <source>
        <dbReference type="ARBA" id="ARBA00022531"/>
    </source>
</evidence>
<evidence type="ECO:0000256" key="5">
    <source>
        <dbReference type="ARBA" id="ARBA00023078"/>
    </source>
</evidence>
<evidence type="ECO:0000259" key="8">
    <source>
        <dbReference type="PROSITE" id="PS51441"/>
    </source>
</evidence>
<comment type="subcellular location">
    <subcellularLocation>
        <location evidence="1">Cellular thylakoid membrane</location>
        <topology evidence="1">Peripheral membrane protein</topology>
        <orientation evidence="1">Cytoplasmic side</orientation>
    </subcellularLocation>
</comment>
<keyword evidence="5" id="KW-0793">Thylakoid</keyword>
<dbReference type="Proteomes" id="UP001576780">
    <property type="component" value="Unassembled WGS sequence"/>
</dbReference>
<organism evidence="10 11">
    <name type="scientific">Floridaenema evergladense BLCC-F167</name>
    <dbReference type="NCBI Taxonomy" id="3153639"/>
    <lineage>
        <taxon>Bacteria</taxon>
        <taxon>Bacillati</taxon>
        <taxon>Cyanobacteriota</taxon>
        <taxon>Cyanophyceae</taxon>
        <taxon>Oscillatoriophycideae</taxon>
        <taxon>Aerosakkonematales</taxon>
        <taxon>Aerosakkonemataceae</taxon>
        <taxon>Floridanema</taxon>
        <taxon>Floridanema evergladense</taxon>
    </lineage>
</organism>
<feature type="domain" description="CpcD-like" evidence="8">
    <location>
        <begin position="237"/>
        <end position="289"/>
    </location>
</feature>
<dbReference type="Gene3D" id="1.10.3130.20">
    <property type="entry name" value="Phycobilisome linker domain"/>
    <property type="match status" value="1"/>
</dbReference>
<accession>A0ABV4WUF4</accession>
<dbReference type="InterPro" id="IPR001297">
    <property type="entry name" value="PBS_linker_dom"/>
</dbReference>
<evidence type="ECO:0000256" key="4">
    <source>
        <dbReference type="ARBA" id="ARBA00022738"/>
    </source>
</evidence>
<feature type="domain" description="PBS-linker" evidence="9">
    <location>
        <begin position="10"/>
        <end position="189"/>
    </location>
</feature>
<dbReference type="PIRSF" id="PIRSF005898">
    <property type="entry name" value="Phycobilisome_CpeC/CpcI"/>
    <property type="match status" value="1"/>
</dbReference>
<dbReference type="Pfam" id="PF00427">
    <property type="entry name" value="PBS_linker_poly"/>
    <property type="match status" value="1"/>
</dbReference>
<gene>
    <name evidence="10" type="ORF">ACE1CA_28730</name>
</gene>
<dbReference type="PROSITE" id="PS51441">
    <property type="entry name" value="CPCD_LIKE"/>
    <property type="match status" value="1"/>
</dbReference>
<dbReference type="InterPro" id="IPR038255">
    <property type="entry name" value="PBS_linker_sf"/>
</dbReference>
<protein>
    <submittedName>
        <fullName evidence="10">Phycobilisome rod-core linker polypeptide</fullName>
    </submittedName>
</protein>
<dbReference type="SMART" id="SM01094">
    <property type="entry name" value="CpcD"/>
    <property type="match status" value="1"/>
</dbReference>
<proteinExistence type="inferred from homology"/>
<evidence type="ECO:0000256" key="7">
    <source>
        <dbReference type="PROSITE-ProRule" id="PRU00775"/>
    </source>
</evidence>
<evidence type="ECO:0000256" key="3">
    <source>
        <dbReference type="ARBA" id="ARBA00022549"/>
    </source>
</evidence>
<dbReference type="InterPro" id="IPR016470">
    <property type="entry name" value="Phycobilisome"/>
</dbReference>
<dbReference type="PANTHER" id="PTHR34011">
    <property type="entry name" value="PHYCOBILISOME 32.1 KDA LINKER POLYPEPTIDE, PHYCOCYANIN-ASSOCIATED, ROD 2-RELATED"/>
    <property type="match status" value="1"/>
</dbReference>
<sequence>MTKTFFNGVENMSLLTEDRLGISGAVGKKYELRRNWTEDELQQVFRAAYEHVFGRERVYTSGVFSSAEALLRNGSINVRQFIATLAKSEFYKERFFYNKSQVRFIELNYKHLLGRAPYDQSEIAYHVDIYASQGYEAEIDSYIYSPEYDSAFGDYTVPFYRGFQSIAGQKTVGFNRLFSLYRGNGNSDNAQYGGRDSKLRMRISMNLSNAITPPTVTTRSALSNVGTLRSAPNRGDSRVYLVEAIIGGVGTKVAVRRSRQIYSVPFDQLSEKYQEIHKRGGKIVSISPA</sequence>
<evidence type="ECO:0000259" key="9">
    <source>
        <dbReference type="PROSITE" id="PS51445"/>
    </source>
</evidence>
<evidence type="ECO:0000256" key="6">
    <source>
        <dbReference type="ARBA" id="ARBA00023136"/>
    </source>
</evidence>
<keyword evidence="11" id="KW-1185">Reference proteome</keyword>
<dbReference type="InterPro" id="IPR008213">
    <property type="entry name" value="CpcD-like_dom"/>
</dbReference>
<keyword evidence="3" id="KW-0042">Antenna complex</keyword>
<dbReference type="PROSITE" id="PS51445">
    <property type="entry name" value="PBS_LINKER"/>
    <property type="match status" value="1"/>
</dbReference>